<evidence type="ECO:0000313" key="1">
    <source>
        <dbReference type="EMBL" id="MBK1645468.1"/>
    </source>
</evidence>
<reference evidence="1 2" key="1">
    <citation type="journal article" date="2020" name="Microorganisms">
        <title>Osmotic Adaptation and Compatible Solute Biosynthesis of Phototrophic Bacteria as Revealed from Genome Analyses.</title>
        <authorList>
            <person name="Imhoff J.F."/>
            <person name="Rahn T."/>
            <person name="Kunzel S."/>
            <person name="Keller A."/>
            <person name="Neulinger S.C."/>
        </authorList>
    </citation>
    <scope>NUCLEOTIDE SEQUENCE [LARGE SCALE GENOMIC DNA]</scope>
    <source>
        <strain evidence="1 2">DSM 21303</strain>
    </source>
</reference>
<dbReference type="EMBL" id="NRSD01000012">
    <property type="protein sequence ID" value="MBK1645468.1"/>
    <property type="molecule type" value="Genomic_DNA"/>
</dbReference>
<keyword evidence="2" id="KW-1185">Reference proteome</keyword>
<organism evidence="1 2">
    <name type="scientific">Thiocapsa imhoffii</name>
    <dbReference type="NCBI Taxonomy" id="382777"/>
    <lineage>
        <taxon>Bacteria</taxon>
        <taxon>Pseudomonadati</taxon>
        <taxon>Pseudomonadota</taxon>
        <taxon>Gammaproteobacteria</taxon>
        <taxon>Chromatiales</taxon>
        <taxon>Chromatiaceae</taxon>
        <taxon>Thiocapsa</taxon>
    </lineage>
</organism>
<evidence type="ECO:0008006" key="3">
    <source>
        <dbReference type="Google" id="ProtNLM"/>
    </source>
</evidence>
<protein>
    <recommendedName>
        <fullName evidence="3">CHAT domain-containing protein</fullName>
    </recommendedName>
</protein>
<comment type="caution">
    <text evidence="1">The sequence shown here is derived from an EMBL/GenBank/DDBJ whole genome shotgun (WGS) entry which is preliminary data.</text>
</comment>
<accession>A0A9X1B9M7</accession>
<evidence type="ECO:0000313" key="2">
    <source>
        <dbReference type="Proteomes" id="UP001138802"/>
    </source>
</evidence>
<proteinExistence type="predicted"/>
<dbReference type="AlphaFoldDB" id="A0A9X1B9M7"/>
<name>A0A9X1B9M7_9GAMM</name>
<sequence length="655" mass="73093">MDCPFEWLTLDGQSLFGRLFVERHSPALFDPCLPLIPEREIAVLNLLASNEPIQPADALANGSVRIYDGLAAVEQWLAETDLSQVGVLVVVAHGTERDGERPFRLPDGRPWSLPLTYGLPPLVILVACGNDAGNLLFDGQRLLSAGATSVLAPLGRPCPAAAGEFLATFAQAWRTGRRLDAILTDAQRPASAARGARLLRVLGRGDLRTSDLPELTEFSDTALVAAVRCGEDAALTVLIDRLTLRTLQQDFKLDQTERRLRDWLEIGRGDETGERWLGERLDSVSETLWPLSRAWIVPLEMQLAEAHDHHRLPRLEATCSKLGYGELQMPPTFHHYWSKLYYRSGRYALALHEVAQGLSRLGVDKPCEQGAGLLGQLLALLIDMDLPAPAAVLHQWLDEALARRTDVDVAWERHKLRDRAARIALRQGQIERAVTLYRLKRTESARFKGNGYRELAWLLYIESWRDPHGAAIPLAHEVESWLDGIEVLNPEPGNADALYLLRAYAAWAWCSQQSAAIERLERFIPMLEARLFSGDAGPPGFVFAYLHLCRRDGMPGTQPPPWDAIATVLEEQRYFLELAAFTALLGERGMAIRLLDRVVAQRVWHRPFAFPKWLEDAGLLDWEALVAERVRVERQALGGESVSPETLLVSGLLPL</sequence>
<dbReference type="Proteomes" id="UP001138802">
    <property type="component" value="Unassembled WGS sequence"/>
</dbReference>
<gene>
    <name evidence="1" type="ORF">CKO25_12605</name>
</gene>